<accession>A0A2R8C9G9</accession>
<dbReference type="AlphaFoldDB" id="A0A2R8C9G9"/>
<gene>
    <name evidence="3" type="ORF">TRM7615_02534</name>
</gene>
<dbReference type="RefSeq" id="WP_108788027.1">
    <property type="nucleotide sequence ID" value="NZ_ONZG01000006.1"/>
</dbReference>
<evidence type="ECO:0000259" key="2">
    <source>
        <dbReference type="PROSITE" id="PS51781"/>
    </source>
</evidence>
<evidence type="ECO:0000313" key="4">
    <source>
        <dbReference type="Proteomes" id="UP000244898"/>
    </source>
</evidence>
<protein>
    <recommendedName>
        <fullName evidence="2">SH3b domain-containing protein</fullName>
    </recommendedName>
</protein>
<feature type="compositionally biased region" description="Basic and acidic residues" evidence="1">
    <location>
        <begin position="24"/>
        <end position="36"/>
    </location>
</feature>
<dbReference type="InterPro" id="IPR003646">
    <property type="entry name" value="SH3-like_bac-type"/>
</dbReference>
<sequence>MRFVLVSFAFLGFAFYELSGGADFEPRGVRPDEPEKVAYSPAPKPKPVAEPVTAVALVAKPVLKPRQNKVEAPGPVEEPELTAEETAKRLAQIKPGLQSGLNSFGQNVGASLTLASLEQGAVSFQTNTESEAPQVAAPEEPKADIREVLGTRVNMRDGPGTIYPVVARLNIGHKVEVLSESGTGWLRLRVLPEQQMGWIAASLVSKKSP</sequence>
<feature type="domain" description="SH3b" evidence="2">
    <location>
        <begin position="143"/>
        <end position="208"/>
    </location>
</feature>
<keyword evidence="4" id="KW-1185">Reference proteome</keyword>
<organism evidence="3 4">
    <name type="scientific">Falsiruegeria mediterranea M17</name>
    <dbReference type="NCBI Taxonomy" id="1200281"/>
    <lineage>
        <taxon>Bacteria</taxon>
        <taxon>Pseudomonadati</taxon>
        <taxon>Pseudomonadota</taxon>
        <taxon>Alphaproteobacteria</taxon>
        <taxon>Rhodobacterales</taxon>
        <taxon>Roseobacteraceae</taxon>
        <taxon>Falsiruegeria</taxon>
    </lineage>
</organism>
<dbReference type="Pfam" id="PF08239">
    <property type="entry name" value="SH3_3"/>
    <property type="match status" value="1"/>
</dbReference>
<name>A0A2R8C9G9_9RHOB</name>
<dbReference type="PROSITE" id="PS51781">
    <property type="entry name" value="SH3B"/>
    <property type="match status" value="1"/>
</dbReference>
<feature type="region of interest" description="Disordered" evidence="1">
    <location>
        <begin position="24"/>
        <end position="46"/>
    </location>
</feature>
<dbReference type="OrthoDB" id="7433551at2"/>
<dbReference type="SMART" id="SM00287">
    <property type="entry name" value="SH3b"/>
    <property type="match status" value="1"/>
</dbReference>
<dbReference type="EMBL" id="ONZG01000006">
    <property type="protein sequence ID" value="SPJ29023.1"/>
    <property type="molecule type" value="Genomic_DNA"/>
</dbReference>
<evidence type="ECO:0000313" key="3">
    <source>
        <dbReference type="EMBL" id="SPJ29023.1"/>
    </source>
</evidence>
<dbReference type="Gene3D" id="2.30.30.40">
    <property type="entry name" value="SH3 Domains"/>
    <property type="match status" value="1"/>
</dbReference>
<reference evidence="4" key="1">
    <citation type="submission" date="2018-03" db="EMBL/GenBank/DDBJ databases">
        <authorList>
            <person name="Rodrigo-Torres L."/>
            <person name="Arahal R. D."/>
            <person name="Lucena T."/>
        </authorList>
    </citation>
    <scope>NUCLEOTIDE SEQUENCE [LARGE SCALE GENOMIC DNA]</scope>
    <source>
        <strain evidence="4">CECT 7615</strain>
    </source>
</reference>
<dbReference type="Proteomes" id="UP000244898">
    <property type="component" value="Unassembled WGS sequence"/>
</dbReference>
<proteinExistence type="predicted"/>
<evidence type="ECO:0000256" key="1">
    <source>
        <dbReference type="SAM" id="MobiDB-lite"/>
    </source>
</evidence>